<accession>A0A0E3LLS3</accession>
<dbReference type="RefSeq" id="WP_011307200.1">
    <property type="nucleotide sequence ID" value="NZ_CP009526.1"/>
</dbReference>
<dbReference type="KEGG" id="mbw:MSBRW_2518"/>
<evidence type="ECO:0000313" key="1">
    <source>
        <dbReference type="EMBL" id="AKB51771.1"/>
    </source>
</evidence>
<protein>
    <submittedName>
        <fullName evidence="1">Type I restriction-modification system, specificity subunit S</fullName>
        <ecNumber evidence="1">3.1.21.3</ecNumber>
    </submittedName>
</protein>
<evidence type="ECO:0000313" key="2">
    <source>
        <dbReference type="Proteomes" id="UP000033038"/>
    </source>
</evidence>
<dbReference type="EMBL" id="CP009526">
    <property type="protein sequence ID" value="AKB51771.1"/>
    <property type="molecule type" value="Genomic_DNA"/>
</dbReference>
<dbReference type="GeneID" id="24824077"/>
<dbReference type="EC" id="3.1.21.3" evidence="1"/>
<dbReference type="AlphaFoldDB" id="A0A0E3LLS3"/>
<organism evidence="1 2">
    <name type="scientific">Methanosarcina barkeri str. Wiesmoor</name>
    <dbReference type="NCBI Taxonomy" id="1434109"/>
    <lineage>
        <taxon>Archaea</taxon>
        <taxon>Methanobacteriati</taxon>
        <taxon>Methanobacteriota</taxon>
        <taxon>Stenosarchaea group</taxon>
        <taxon>Methanomicrobia</taxon>
        <taxon>Methanosarcinales</taxon>
        <taxon>Methanosarcinaceae</taxon>
        <taxon>Methanosarcina</taxon>
    </lineage>
</organism>
<sequence>MKIYVETEAEIAKREGRDYETAEVLLEKIKAEKGNKEKNDNIAVFSYLIYFFFFLRKGRPLRGR</sequence>
<dbReference type="PATRIC" id="fig|1434109.4.peg.3276"/>
<dbReference type="Proteomes" id="UP000033038">
    <property type="component" value="Chromosome"/>
</dbReference>
<dbReference type="HOGENOM" id="CLU_2857073_0_0_2"/>
<gene>
    <name evidence="1" type="ORF">MSBRW_2518</name>
</gene>
<keyword evidence="1" id="KW-0378">Hydrolase</keyword>
<name>A0A0E3LLS3_METBA</name>
<dbReference type="GO" id="GO:0009035">
    <property type="term" value="F:type I site-specific deoxyribonuclease activity"/>
    <property type="evidence" value="ECO:0007669"/>
    <property type="project" value="UniProtKB-EC"/>
</dbReference>
<reference evidence="1 2" key="1">
    <citation type="submission" date="2014-07" db="EMBL/GenBank/DDBJ databases">
        <title>Methanogenic archaea and the global carbon cycle.</title>
        <authorList>
            <person name="Henriksen J.R."/>
            <person name="Luke J."/>
            <person name="Reinhart S."/>
            <person name="Benedict M.N."/>
            <person name="Youngblut N.D."/>
            <person name="Metcalf M.E."/>
            <person name="Whitaker R.J."/>
            <person name="Metcalf W.W."/>
        </authorList>
    </citation>
    <scope>NUCLEOTIDE SEQUENCE [LARGE SCALE GENOMIC DNA]</scope>
    <source>
        <strain evidence="1 2">Wiesmoor</strain>
    </source>
</reference>
<proteinExistence type="predicted"/>